<feature type="region of interest" description="Disordered" evidence="1">
    <location>
        <begin position="766"/>
        <end position="798"/>
    </location>
</feature>
<dbReference type="STRING" id="685588.A0A067SSV7"/>
<dbReference type="EMBL" id="KL142384">
    <property type="protein sequence ID" value="KDR73941.1"/>
    <property type="molecule type" value="Genomic_DNA"/>
</dbReference>
<dbReference type="HOGENOM" id="CLU_008398_0_0_1"/>
<organism evidence="3 4">
    <name type="scientific">Galerina marginata (strain CBS 339.88)</name>
    <dbReference type="NCBI Taxonomy" id="685588"/>
    <lineage>
        <taxon>Eukaryota</taxon>
        <taxon>Fungi</taxon>
        <taxon>Dikarya</taxon>
        <taxon>Basidiomycota</taxon>
        <taxon>Agaricomycotina</taxon>
        <taxon>Agaricomycetes</taxon>
        <taxon>Agaricomycetidae</taxon>
        <taxon>Agaricales</taxon>
        <taxon>Agaricineae</taxon>
        <taxon>Strophariaceae</taxon>
        <taxon>Galerina</taxon>
    </lineage>
</organism>
<evidence type="ECO:0000256" key="1">
    <source>
        <dbReference type="SAM" id="MobiDB-lite"/>
    </source>
</evidence>
<dbReference type="InterPro" id="IPR001810">
    <property type="entry name" value="F-box_dom"/>
</dbReference>
<reference evidence="4" key="1">
    <citation type="journal article" date="2014" name="Proc. Natl. Acad. Sci. U.S.A.">
        <title>Extensive sampling of basidiomycete genomes demonstrates inadequacy of the white-rot/brown-rot paradigm for wood decay fungi.</title>
        <authorList>
            <person name="Riley R."/>
            <person name="Salamov A.A."/>
            <person name="Brown D.W."/>
            <person name="Nagy L.G."/>
            <person name="Floudas D."/>
            <person name="Held B.W."/>
            <person name="Levasseur A."/>
            <person name="Lombard V."/>
            <person name="Morin E."/>
            <person name="Otillar R."/>
            <person name="Lindquist E.A."/>
            <person name="Sun H."/>
            <person name="LaButti K.M."/>
            <person name="Schmutz J."/>
            <person name="Jabbour D."/>
            <person name="Luo H."/>
            <person name="Baker S.E."/>
            <person name="Pisabarro A.G."/>
            <person name="Walton J.D."/>
            <person name="Blanchette R.A."/>
            <person name="Henrissat B."/>
            <person name="Martin F."/>
            <person name="Cullen D."/>
            <person name="Hibbett D.S."/>
            <person name="Grigoriev I.V."/>
        </authorList>
    </citation>
    <scope>NUCLEOTIDE SEQUENCE [LARGE SCALE GENOMIC DNA]</scope>
    <source>
        <strain evidence="4">CBS 339.88</strain>
    </source>
</reference>
<feature type="compositionally biased region" description="Acidic residues" evidence="1">
    <location>
        <begin position="869"/>
        <end position="894"/>
    </location>
</feature>
<feature type="compositionally biased region" description="Basic residues" evidence="1">
    <location>
        <begin position="1019"/>
        <end position="1031"/>
    </location>
</feature>
<dbReference type="SUPFAM" id="SSF81383">
    <property type="entry name" value="F-box domain"/>
    <property type="match status" value="1"/>
</dbReference>
<proteinExistence type="predicted"/>
<name>A0A067SSV7_GALM3</name>
<evidence type="ECO:0000313" key="4">
    <source>
        <dbReference type="Proteomes" id="UP000027222"/>
    </source>
</evidence>
<evidence type="ECO:0000259" key="2">
    <source>
        <dbReference type="PROSITE" id="PS50181"/>
    </source>
</evidence>
<sequence>MLYRPYATHPDTDSTNTTFSNDDNSQQDGIQHQEQQEHEHGHYQRALQEGEGVSGLQQRQYGLLDAGHASAPPDVVNDGIGDGSGAELIHETSLLLSVPPETLVSVTSHLSPPDLLALGCTSVVLAEHVRADNTWRRAFVFHFLGISPEGDLDDTVSGLGHDQRPYSTGRTILLRRQKESWRDEFIWRYVMIRRWSRSKNLPVTHTPVVQSPIAAMHLLPSQPASSLPATAARPKTIQGLQTPALLTASTQYGIVARSFPLQGKVLPGYLDASAGARDVLHPNAGNGHIAPGWANLQANANLNWGMQWNWAMNGNPNAQFTPNISACSLSSTSGSRSEPATATATAVIAWGTRAGDVIFTTAPRAMDVGVNPRRAANARNVVDLRGIGVRVRRCAVGEKHEGSVEDVRWVGGEVSGERKFAVTAGADGRVKLWDTSGTTAVLNADGEDDDDDDSNSMLLWTSDLIVRKERLGVVPEPVVRAEGLVNAGLGCIVGVTQSGDVHVWAGFRISTDEDDGTTALSATDVWKVVVPCPMTGHDQAASPVVKALFIDLTDTRAGVDGVVFLVAYEDDPLFYRISVHLNKNGSKTQVDIMSFGDPNFGRTSVVVPFFGLRSSEEGKKKTESSFVLVGDHIGCVSLYPWNTQGQGQSQLPLQPIAPLRTFEAHRDGASVTALWWDGLTLVTGSSRGTTHVWDGLTFAHLRSFVSPVKRVRGGHQHGANANANVHGEPGREAVKHVLIGEAHDVLVVAVGDCVMAWHAGPVAARDRGDRGGGVRGRHAPGTGLHGGKKRGGGGGVHIRPYEMRQTILESRDMLASEAQTVRAVYGREREHRTGLDNLGLSEVEAVEYVLMLSRDEENARASARAQAEAEAEREEGVFEGDFDDEPGDEEDDDISAFGAPSLSSRSSSSSSGSSGLSSSGSSSALSRGTGRSLSNTATAGRPIPSRPRVGPSTSNEKVQISPPYRGEPTQAGEEYFAGDVDQETETELLMEDNFFPPISASTSPAQSSSSVSSPVSLKGKGKGKGKGKKANKNKEKPETQSTAGSKTKESPKKTRMPTPTKTTPAPTSSGSPSSLKSSAWSVPLTKRASSSSASMSSHSPPSRNLGSGSGSNLGWASSRMSPPRPDAGGAGQPSFIVGDDEMDADLRFALELSLVEARSRGEDV</sequence>
<dbReference type="InterPro" id="IPR036322">
    <property type="entry name" value="WD40_repeat_dom_sf"/>
</dbReference>
<gene>
    <name evidence="3" type="ORF">GALMADRAFT_227662</name>
</gene>
<feature type="compositionally biased region" description="Low complexity" evidence="1">
    <location>
        <begin position="13"/>
        <end position="33"/>
    </location>
</feature>
<dbReference type="Proteomes" id="UP000027222">
    <property type="component" value="Unassembled WGS sequence"/>
</dbReference>
<dbReference type="Gene3D" id="1.20.1280.50">
    <property type="match status" value="1"/>
</dbReference>
<feature type="region of interest" description="Disordered" evidence="1">
    <location>
        <begin position="861"/>
        <end position="1138"/>
    </location>
</feature>
<dbReference type="SUPFAM" id="SSF50978">
    <property type="entry name" value="WD40 repeat-like"/>
    <property type="match status" value="1"/>
</dbReference>
<feature type="compositionally biased region" description="Low complexity" evidence="1">
    <location>
        <begin position="1056"/>
        <end position="1078"/>
    </location>
</feature>
<dbReference type="Pfam" id="PF00400">
    <property type="entry name" value="WD40"/>
    <property type="match status" value="2"/>
</dbReference>
<dbReference type="SMART" id="SM00320">
    <property type="entry name" value="WD40"/>
    <property type="match status" value="2"/>
</dbReference>
<dbReference type="InterPro" id="IPR001680">
    <property type="entry name" value="WD40_rpt"/>
</dbReference>
<dbReference type="OrthoDB" id="429520at2759"/>
<dbReference type="InterPro" id="IPR036047">
    <property type="entry name" value="F-box-like_dom_sf"/>
</dbReference>
<keyword evidence="4" id="KW-1185">Reference proteome</keyword>
<dbReference type="AlphaFoldDB" id="A0A067SSV7"/>
<feature type="compositionally biased region" description="Acidic residues" evidence="1">
    <location>
        <begin position="980"/>
        <end position="990"/>
    </location>
</feature>
<feature type="compositionally biased region" description="Low complexity" evidence="1">
    <location>
        <begin position="1088"/>
        <end position="1118"/>
    </location>
</feature>
<dbReference type="Gene3D" id="2.130.10.10">
    <property type="entry name" value="YVTN repeat-like/Quinoprotein amine dehydrogenase"/>
    <property type="match status" value="1"/>
</dbReference>
<evidence type="ECO:0000313" key="3">
    <source>
        <dbReference type="EMBL" id="KDR73941.1"/>
    </source>
</evidence>
<feature type="domain" description="F-box" evidence="2">
    <location>
        <begin position="92"/>
        <end position="138"/>
    </location>
</feature>
<protein>
    <recommendedName>
        <fullName evidence="2">F-box domain-containing protein</fullName>
    </recommendedName>
</protein>
<dbReference type="PROSITE" id="PS50181">
    <property type="entry name" value="FBOX"/>
    <property type="match status" value="1"/>
</dbReference>
<feature type="region of interest" description="Disordered" evidence="1">
    <location>
        <begin position="1"/>
        <end position="54"/>
    </location>
</feature>
<feature type="compositionally biased region" description="Low complexity" evidence="1">
    <location>
        <begin position="996"/>
        <end position="1018"/>
    </location>
</feature>
<feature type="compositionally biased region" description="Low complexity" evidence="1">
    <location>
        <begin position="901"/>
        <end position="934"/>
    </location>
</feature>
<accession>A0A067SSV7</accession>
<dbReference type="InterPro" id="IPR015943">
    <property type="entry name" value="WD40/YVTN_repeat-like_dom_sf"/>
</dbReference>